<feature type="modified residue" description="4-aspartylphosphate" evidence="6">
    <location>
        <position position="51"/>
    </location>
</feature>
<keyword evidence="11" id="KW-1185">Reference proteome</keyword>
<dbReference type="InterPro" id="IPR036388">
    <property type="entry name" value="WH-like_DNA-bd_sf"/>
</dbReference>
<dbReference type="Pfam" id="PF00072">
    <property type="entry name" value="Response_reg"/>
    <property type="match status" value="1"/>
</dbReference>
<dbReference type="AlphaFoldDB" id="A0A6N6VJZ3"/>
<dbReference type="InterPro" id="IPR001789">
    <property type="entry name" value="Sig_transdc_resp-reg_receiver"/>
</dbReference>
<dbReference type="CDD" id="cd19934">
    <property type="entry name" value="REC_OmpR_EcPhoP-like"/>
    <property type="match status" value="1"/>
</dbReference>
<dbReference type="EMBL" id="WESC01000003">
    <property type="protein sequence ID" value="KAB7741523.1"/>
    <property type="molecule type" value="Genomic_DNA"/>
</dbReference>
<dbReference type="PROSITE" id="PS51755">
    <property type="entry name" value="OMPR_PHOB"/>
    <property type="match status" value="1"/>
</dbReference>
<feature type="DNA-binding region" description="OmpR/PhoB-type" evidence="7">
    <location>
        <begin position="124"/>
        <end position="218"/>
    </location>
</feature>
<evidence type="ECO:0000256" key="3">
    <source>
        <dbReference type="ARBA" id="ARBA00023015"/>
    </source>
</evidence>
<evidence type="ECO:0000256" key="6">
    <source>
        <dbReference type="PROSITE-ProRule" id="PRU00169"/>
    </source>
</evidence>
<dbReference type="PROSITE" id="PS50110">
    <property type="entry name" value="RESPONSE_REGULATORY"/>
    <property type="match status" value="1"/>
</dbReference>
<keyword evidence="3" id="KW-0805">Transcription regulation</keyword>
<evidence type="ECO:0000313" key="11">
    <source>
        <dbReference type="Proteomes" id="UP000468901"/>
    </source>
</evidence>
<dbReference type="Proteomes" id="UP000468901">
    <property type="component" value="Unassembled WGS sequence"/>
</dbReference>
<keyword evidence="2" id="KW-0902">Two-component regulatory system</keyword>
<dbReference type="GO" id="GO:0000156">
    <property type="term" value="F:phosphorelay response regulator activity"/>
    <property type="evidence" value="ECO:0007669"/>
    <property type="project" value="TreeGrafter"/>
</dbReference>
<protein>
    <submittedName>
        <fullName evidence="10">Response regulator</fullName>
    </submittedName>
</protein>
<evidence type="ECO:0000259" key="9">
    <source>
        <dbReference type="PROSITE" id="PS51755"/>
    </source>
</evidence>
<dbReference type="PANTHER" id="PTHR48111:SF37">
    <property type="entry name" value="RESPONSE REGULATOR PROTEIN CARR"/>
    <property type="match status" value="1"/>
</dbReference>
<evidence type="ECO:0000256" key="1">
    <source>
        <dbReference type="ARBA" id="ARBA00022553"/>
    </source>
</evidence>
<feature type="domain" description="Response regulatory" evidence="8">
    <location>
        <begin position="2"/>
        <end position="116"/>
    </location>
</feature>
<organism evidence="10 11">
    <name type="scientific">Parvibaculum sedimenti</name>
    <dbReference type="NCBI Taxonomy" id="2608632"/>
    <lineage>
        <taxon>Bacteria</taxon>
        <taxon>Pseudomonadati</taxon>
        <taxon>Pseudomonadota</taxon>
        <taxon>Alphaproteobacteria</taxon>
        <taxon>Hyphomicrobiales</taxon>
        <taxon>Parvibaculaceae</taxon>
        <taxon>Parvibaculum</taxon>
    </lineage>
</organism>
<evidence type="ECO:0000256" key="2">
    <source>
        <dbReference type="ARBA" id="ARBA00023012"/>
    </source>
</evidence>
<reference evidence="10 11" key="1">
    <citation type="submission" date="2019-09" db="EMBL/GenBank/DDBJ databases">
        <title>Parvibaculum sedimenti sp. nov., isolated from sediment.</title>
        <authorList>
            <person name="Wang Y."/>
        </authorList>
    </citation>
    <scope>NUCLEOTIDE SEQUENCE [LARGE SCALE GENOMIC DNA]</scope>
    <source>
        <strain evidence="10 11">HXT-9</strain>
    </source>
</reference>
<dbReference type="Gene3D" id="3.40.50.2300">
    <property type="match status" value="1"/>
</dbReference>
<dbReference type="CDD" id="cd00383">
    <property type="entry name" value="trans_reg_C"/>
    <property type="match status" value="1"/>
</dbReference>
<keyword evidence="4 7" id="KW-0238">DNA-binding</keyword>
<dbReference type="Gene3D" id="6.10.250.690">
    <property type="match status" value="1"/>
</dbReference>
<evidence type="ECO:0000256" key="4">
    <source>
        <dbReference type="ARBA" id="ARBA00023125"/>
    </source>
</evidence>
<name>A0A6N6VJZ3_9HYPH</name>
<evidence type="ECO:0000256" key="5">
    <source>
        <dbReference type="ARBA" id="ARBA00023163"/>
    </source>
</evidence>
<dbReference type="InterPro" id="IPR011006">
    <property type="entry name" value="CheY-like_superfamily"/>
</dbReference>
<dbReference type="SUPFAM" id="SSF52172">
    <property type="entry name" value="CheY-like"/>
    <property type="match status" value="1"/>
</dbReference>
<dbReference type="GO" id="GO:0005829">
    <property type="term" value="C:cytosol"/>
    <property type="evidence" value="ECO:0007669"/>
    <property type="project" value="TreeGrafter"/>
</dbReference>
<comment type="caution">
    <text evidence="10">The sequence shown here is derived from an EMBL/GenBank/DDBJ whole genome shotgun (WGS) entry which is preliminary data.</text>
</comment>
<keyword evidence="1 6" id="KW-0597">Phosphoprotein</keyword>
<dbReference type="PANTHER" id="PTHR48111">
    <property type="entry name" value="REGULATOR OF RPOS"/>
    <property type="match status" value="1"/>
</dbReference>
<evidence type="ECO:0000256" key="7">
    <source>
        <dbReference type="PROSITE-ProRule" id="PRU01091"/>
    </source>
</evidence>
<dbReference type="InterPro" id="IPR001867">
    <property type="entry name" value="OmpR/PhoB-type_DNA-bd"/>
</dbReference>
<dbReference type="Pfam" id="PF00486">
    <property type="entry name" value="Trans_reg_C"/>
    <property type="match status" value="1"/>
</dbReference>
<dbReference type="GO" id="GO:0006355">
    <property type="term" value="P:regulation of DNA-templated transcription"/>
    <property type="evidence" value="ECO:0007669"/>
    <property type="project" value="InterPro"/>
</dbReference>
<evidence type="ECO:0000259" key="8">
    <source>
        <dbReference type="PROSITE" id="PS50110"/>
    </source>
</evidence>
<feature type="domain" description="OmpR/PhoB-type" evidence="9">
    <location>
        <begin position="124"/>
        <end position="218"/>
    </location>
</feature>
<dbReference type="FunFam" id="3.40.50.2300:FF:000002">
    <property type="entry name" value="DNA-binding response regulator PhoP"/>
    <property type="match status" value="1"/>
</dbReference>
<dbReference type="GO" id="GO:0032993">
    <property type="term" value="C:protein-DNA complex"/>
    <property type="evidence" value="ECO:0007669"/>
    <property type="project" value="TreeGrafter"/>
</dbReference>
<dbReference type="SMART" id="SM00448">
    <property type="entry name" value="REC"/>
    <property type="match status" value="1"/>
</dbReference>
<gene>
    <name evidence="10" type="ORF">F2P47_03705</name>
</gene>
<sequence>MRVLLVEDEDRIAADVATALTAAGFTVEREADGEEAWFRGDTEEFDAVVLDLGLPGMDGLAVLKRWRDAGRRFPVLVLTARGRWAERVEGIDAGADDYLPKPFQMEELIARLRALIRRAAGQASSILVNGTVRLDTRRMEVTVNGVPVNLSPQEYRLLSYLMHHAGRVVSQLELTEHLYAQDFERESNAIEVMVGRVRRKLGVDLIETRRGFGYMVAEAAP</sequence>
<proteinExistence type="predicted"/>
<evidence type="ECO:0000313" key="10">
    <source>
        <dbReference type="EMBL" id="KAB7741523.1"/>
    </source>
</evidence>
<accession>A0A6N6VJZ3</accession>
<keyword evidence="5" id="KW-0804">Transcription</keyword>
<dbReference type="InterPro" id="IPR039420">
    <property type="entry name" value="WalR-like"/>
</dbReference>
<dbReference type="GO" id="GO:0000976">
    <property type="term" value="F:transcription cis-regulatory region binding"/>
    <property type="evidence" value="ECO:0007669"/>
    <property type="project" value="TreeGrafter"/>
</dbReference>
<dbReference type="RefSeq" id="WP_152214826.1">
    <property type="nucleotide sequence ID" value="NZ_WESC01000003.1"/>
</dbReference>
<dbReference type="SMART" id="SM00862">
    <property type="entry name" value="Trans_reg_C"/>
    <property type="match status" value="1"/>
</dbReference>
<dbReference type="Gene3D" id="1.10.10.10">
    <property type="entry name" value="Winged helix-like DNA-binding domain superfamily/Winged helix DNA-binding domain"/>
    <property type="match status" value="1"/>
</dbReference>